<feature type="domain" description="IrrE N-terminal-like" evidence="1">
    <location>
        <begin position="136"/>
        <end position="266"/>
    </location>
</feature>
<gene>
    <name evidence="2" type="ORF">WG78_13155</name>
</gene>
<dbReference type="EMBL" id="LAQT01000010">
    <property type="protein sequence ID" value="KPC52011.1"/>
    <property type="molecule type" value="Genomic_DNA"/>
</dbReference>
<dbReference type="PANTHER" id="PTHR43236">
    <property type="entry name" value="ANTITOXIN HIGA1"/>
    <property type="match status" value="1"/>
</dbReference>
<dbReference type="Proteomes" id="UP000037939">
    <property type="component" value="Unassembled WGS sequence"/>
</dbReference>
<keyword evidence="3" id="KW-1185">Reference proteome</keyword>
<sequence length="344" mass="38218">MGQSRIEQFLSGEMTAKQLEKLANLSRVPFGFFFLSEPPVLQARIPDLRQAPYPTPLTSDFWDTLDDVQAKQSWYEEYVTEMGLPDVAVVGSVDMNAASPAVVASQIKSSLGVTAQDRASCGTPAEYFSLLSERIETLGILVFKNGVVGFNNKRQLSVSEFRGFALADKKAPLIFINGHDAEAAWVFTLLHELAHIWVGESGVSDTSVSSAHSPHTRVERYCNQVAAEFLTPVEEFQAKWAEQADAPFIALSRHFKVSSLVIARRAFDFGYISWDEYVAFANSLPKKKGTGGDFWRIVPVKNSKRFTRAIVNSAMNGRTMLREAAGLLHVKPDGVFKLDKQFKQ</sequence>
<name>A0A0N0GMR5_9NEIS</name>
<evidence type="ECO:0000313" key="3">
    <source>
        <dbReference type="Proteomes" id="UP000037939"/>
    </source>
</evidence>
<dbReference type="PATRIC" id="fig|857265.3.peg.2711"/>
<dbReference type="Gene3D" id="1.10.10.2910">
    <property type="match status" value="1"/>
</dbReference>
<dbReference type="InterPro" id="IPR010359">
    <property type="entry name" value="IrrE_HExxH"/>
</dbReference>
<protein>
    <recommendedName>
        <fullName evidence="1">IrrE N-terminal-like domain-containing protein</fullName>
    </recommendedName>
</protein>
<dbReference type="AlphaFoldDB" id="A0A0N0GMR5"/>
<accession>A0A0N0GMR5</accession>
<reference evidence="2 3" key="1">
    <citation type="submission" date="2015-07" db="EMBL/GenBank/DDBJ databases">
        <title>Draft genome sequence of the Amantichitinum ursilacus IGB-41, a new chitin-degrading bacterium.</title>
        <authorList>
            <person name="Kirstahler P."/>
            <person name="Guenther M."/>
            <person name="Grumaz C."/>
            <person name="Rupp S."/>
            <person name="Zibek S."/>
            <person name="Sohn K."/>
        </authorList>
    </citation>
    <scope>NUCLEOTIDE SEQUENCE [LARGE SCALE GENOMIC DNA]</scope>
    <source>
        <strain evidence="2 3">IGB-41</strain>
    </source>
</reference>
<evidence type="ECO:0000313" key="2">
    <source>
        <dbReference type="EMBL" id="KPC52011.1"/>
    </source>
</evidence>
<dbReference type="PANTHER" id="PTHR43236:SF2">
    <property type="entry name" value="BLL0069 PROTEIN"/>
    <property type="match status" value="1"/>
</dbReference>
<dbReference type="InterPro" id="IPR052345">
    <property type="entry name" value="Rad_response_metalloprotease"/>
</dbReference>
<organism evidence="2 3">
    <name type="scientific">Amantichitinum ursilacus</name>
    <dbReference type="NCBI Taxonomy" id="857265"/>
    <lineage>
        <taxon>Bacteria</taxon>
        <taxon>Pseudomonadati</taxon>
        <taxon>Pseudomonadota</taxon>
        <taxon>Betaproteobacteria</taxon>
        <taxon>Neisseriales</taxon>
        <taxon>Chitinibacteraceae</taxon>
        <taxon>Amantichitinum</taxon>
    </lineage>
</organism>
<dbReference type="Pfam" id="PF06114">
    <property type="entry name" value="Peptidase_M78"/>
    <property type="match status" value="1"/>
</dbReference>
<comment type="caution">
    <text evidence="2">The sequence shown here is derived from an EMBL/GenBank/DDBJ whole genome shotgun (WGS) entry which is preliminary data.</text>
</comment>
<proteinExistence type="predicted"/>
<evidence type="ECO:0000259" key="1">
    <source>
        <dbReference type="Pfam" id="PF06114"/>
    </source>
</evidence>